<gene>
    <name evidence="2" type="ORF">M569_08712</name>
</gene>
<dbReference type="AlphaFoldDB" id="S8E198"/>
<proteinExistence type="predicted"/>
<comment type="caution">
    <text evidence="2">The sequence shown here is derived from an EMBL/GenBank/DDBJ whole genome shotgun (WGS) entry which is preliminary data.</text>
</comment>
<evidence type="ECO:0000256" key="1">
    <source>
        <dbReference type="SAM" id="Phobius"/>
    </source>
</evidence>
<dbReference type="Proteomes" id="UP000015453">
    <property type="component" value="Unassembled WGS sequence"/>
</dbReference>
<keyword evidence="3" id="KW-1185">Reference proteome</keyword>
<sequence>TGYRRKPRGDIRRIIHDVEWILSPRRDGGDAVCKIEALQVDQIHLVRIFSRSSPHDQILQPLVPLHFGTSKIHEILLIFLRPGNGRFCLLFFFSIFFFFIFILCSFFKFVRSFRLII</sequence>
<name>S8E198_9LAMI</name>
<keyword evidence="1" id="KW-1133">Transmembrane helix</keyword>
<keyword evidence="1" id="KW-0472">Membrane</keyword>
<feature type="non-terminal residue" evidence="2">
    <location>
        <position position="117"/>
    </location>
</feature>
<dbReference type="EMBL" id="AUSU01003887">
    <property type="protein sequence ID" value="EPS66067.1"/>
    <property type="molecule type" value="Genomic_DNA"/>
</dbReference>
<feature type="transmembrane region" description="Helical" evidence="1">
    <location>
        <begin position="87"/>
        <end position="110"/>
    </location>
</feature>
<protein>
    <submittedName>
        <fullName evidence="2">Uncharacterized protein</fullName>
    </submittedName>
</protein>
<feature type="non-terminal residue" evidence="2">
    <location>
        <position position="1"/>
    </location>
</feature>
<evidence type="ECO:0000313" key="3">
    <source>
        <dbReference type="Proteomes" id="UP000015453"/>
    </source>
</evidence>
<keyword evidence="1" id="KW-0812">Transmembrane</keyword>
<reference evidence="2 3" key="1">
    <citation type="journal article" date="2013" name="BMC Genomics">
        <title>The miniature genome of a carnivorous plant Genlisea aurea contains a low number of genes and short non-coding sequences.</title>
        <authorList>
            <person name="Leushkin E.V."/>
            <person name="Sutormin R.A."/>
            <person name="Nabieva E.R."/>
            <person name="Penin A.A."/>
            <person name="Kondrashov A.S."/>
            <person name="Logacheva M.D."/>
        </authorList>
    </citation>
    <scope>NUCLEOTIDE SEQUENCE [LARGE SCALE GENOMIC DNA]</scope>
</reference>
<evidence type="ECO:0000313" key="2">
    <source>
        <dbReference type="EMBL" id="EPS66067.1"/>
    </source>
</evidence>
<accession>S8E198</accession>
<organism evidence="2 3">
    <name type="scientific">Genlisea aurea</name>
    <dbReference type="NCBI Taxonomy" id="192259"/>
    <lineage>
        <taxon>Eukaryota</taxon>
        <taxon>Viridiplantae</taxon>
        <taxon>Streptophyta</taxon>
        <taxon>Embryophyta</taxon>
        <taxon>Tracheophyta</taxon>
        <taxon>Spermatophyta</taxon>
        <taxon>Magnoliopsida</taxon>
        <taxon>eudicotyledons</taxon>
        <taxon>Gunneridae</taxon>
        <taxon>Pentapetalae</taxon>
        <taxon>asterids</taxon>
        <taxon>lamiids</taxon>
        <taxon>Lamiales</taxon>
        <taxon>Lentibulariaceae</taxon>
        <taxon>Genlisea</taxon>
    </lineage>
</organism>